<evidence type="ECO:0000313" key="2">
    <source>
        <dbReference type="EMBL" id="KZV86974.1"/>
    </source>
</evidence>
<feature type="compositionally biased region" description="Basic residues" evidence="1">
    <location>
        <begin position="159"/>
        <end position="177"/>
    </location>
</feature>
<dbReference type="Proteomes" id="UP000077266">
    <property type="component" value="Unassembled WGS sequence"/>
</dbReference>
<name>A0A165EHY4_EXIGL</name>
<dbReference type="EMBL" id="KV426139">
    <property type="protein sequence ID" value="KZV86974.1"/>
    <property type="molecule type" value="Genomic_DNA"/>
</dbReference>
<organism evidence="2 3">
    <name type="scientific">Exidia glandulosa HHB12029</name>
    <dbReference type="NCBI Taxonomy" id="1314781"/>
    <lineage>
        <taxon>Eukaryota</taxon>
        <taxon>Fungi</taxon>
        <taxon>Dikarya</taxon>
        <taxon>Basidiomycota</taxon>
        <taxon>Agaricomycotina</taxon>
        <taxon>Agaricomycetes</taxon>
        <taxon>Auriculariales</taxon>
        <taxon>Exidiaceae</taxon>
        <taxon>Exidia</taxon>
    </lineage>
</organism>
<feature type="region of interest" description="Disordered" evidence="1">
    <location>
        <begin position="23"/>
        <end position="75"/>
    </location>
</feature>
<keyword evidence="3" id="KW-1185">Reference proteome</keyword>
<sequence length="177" mass="18930">MISVANLLTSDCSPFAQPLPDYLLTSVSQPTPQGPHNGPTTSARSDTPASTTPSMTTGTTGTPSPRMPSTPSLPAVRPSVVDIIRVAVALGDLPADAIAPKTRQCTLAYEGQRLVTFTLDLKRTYSEAGLSTDDSDSEREADAANEETAEEKDAPPPHPPRRRSTRVQKSTKRVRYV</sequence>
<feature type="compositionally biased region" description="Low complexity" evidence="1">
    <location>
        <begin position="45"/>
        <end position="72"/>
    </location>
</feature>
<protein>
    <submittedName>
        <fullName evidence="2">Uncharacterized protein</fullName>
    </submittedName>
</protein>
<reference evidence="2 3" key="1">
    <citation type="journal article" date="2016" name="Mol. Biol. Evol.">
        <title>Comparative Genomics of Early-Diverging Mushroom-Forming Fungi Provides Insights into the Origins of Lignocellulose Decay Capabilities.</title>
        <authorList>
            <person name="Nagy L.G."/>
            <person name="Riley R."/>
            <person name="Tritt A."/>
            <person name="Adam C."/>
            <person name="Daum C."/>
            <person name="Floudas D."/>
            <person name="Sun H."/>
            <person name="Yadav J.S."/>
            <person name="Pangilinan J."/>
            <person name="Larsson K.H."/>
            <person name="Matsuura K."/>
            <person name="Barry K."/>
            <person name="Labutti K."/>
            <person name="Kuo R."/>
            <person name="Ohm R.A."/>
            <person name="Bhattacharya S.S."/>
            <person name="Shirouzu T."/>
            <person name="Yoshinaga Y."/>
            <person name="Martin F.M."/>
            <person name="Grigoriev I.V."/>
            <person name="Hibbett D.S."/>
        </authorList>
    </citation>
    <scope>NUCLEOTIDE SEQUENCE [LARGE SCALE GENOMIC DNA]</scope>
    <source>
        <strain evidence="2 3">HHB12029</strain>
    </source>
</reference>
<feature type="region of interest" description="Disordered" evidence="1">
    <location>
        <begin position="128"/>
        <end position="177"/>
    </location>
</feature>
<accession>A0A165EHY4</accession>
<dbReference type="InParanoid" id="A0A165EHY4"/>
<feature type="compositionally biased region" description="Acidic residues" evidence="1">
    <location>
        <begin position="133"/>
        <end position="150"/>
    </location>
</feature>
<dbReference type="AlphaFoldDB" id="A0A165EHY4"/>
<evidence type="ECO:0000313" key="3">
    <source>
        <dbReference type="Proteomes" id="UP000077266"/>
    </source>
</evidence>
<evidence type="ECO:0000256" key="1">
    <source>
        <dbReference type="SAM" id="MobiDB-lite"/>
    </source>
</evidence>
<gene>
    <name evidence="2" type="ORF">EXIGLDRAFT_774104</name>
</gene>
<proteinExistence type="predicted"/>